<evidence type="ECO:0000256" key="1">
    <source>
        <dbReference type="SAM" id="MobiDB-lite"/>
    </source>
</evidence>
<gene>
    <name evidence="2" type="ordered locus">Os12g0156883</name>
    <name evidence="2" type="ORF">OSNPB_120156883</name>
</gene>
<dbReference type="Proteomes" id="UP000059680">
    <property type="component" value="Chromosome 12"/>
</dbReference>
<evidence type="ECO:0000313" key="2">
    <source>
        <dbReference type="EMBL" id="BAT15959.1"/>
    </source>
</evidence>
<name>A0A0P0Y789_ORYSJ</name>
<dbReference type="Gramene" id="Os12t0156883-00">
    <property type="protein sequence ID" value="Os12t0156883-00"/>
    <property type="gene ID" value="Os12g0156883"/>
</dbReference>
<dbReference type="AlphaFoldDB" id="A0A0P0Y789"/>
<proteinExistence type="predicted"/>
<protein>
    <submittedName>
        <fullName evidence="2">Os12g0156883 protein</fullName>
    </submittedName>
</protein>
<reference evidence="2 3" key="3">
    <citation type="journal article" date="2013" name="Rice">
        <title>Improvement of the Oryza sativa Nipponbare reference genome using next generation sequence and optical map data.</title>
        <authorList>
            <person name="Kawahara Y."/>
            <person name="de la Bastide M."/>
            <person name="Hamilton J.P."/>
            <person name="Kanamori H."/>
            <person name="McCombie W.R."/>
            <person name="Ouyang S."/>
            <person name="Schwartz D.C."/>
            <person name="Tanaka T."/>
            <person name="Wu J."/>
            <person name="Zhou S."/>
            <person name="Childs K.L."/>
            <person name="Davidson R.M."/>
            <person name="Lin H."/>
            <person name="Quesada-Ocampo L."/>
            <person name="Vaillancourt B."/>
            <person name="Sakai H."/>
            <person name="Lee S.S."/>
            <person name="Kim J."/>
            <person name="Numa H."/>
            <person name="Itoh T."/>
            <person name="Buell C.R."/>
            <person name="Matsumoto T."/>
        </authorList>
    </citation>
    <scope>NUCLEOTIDE SEQUENCE [LARGE SCALE GENOMIC DNA]</scope>
    <source>
        <strain evidence="3">cv. Nipponbare</strain>
    </source>
</reference>
<organism evidence="2 3">
    <name type="scientific">Oryza sativa subsp. japonica</name>
    <name type="common">Rice</name>
    <dbReference type="NCBI Taxonomy" id="39947"/>
    <lineage>
        <taxon>Eukaryota</taxon>
        <taxon>Viridiplantae</taxon>
        <taxon>Streptophyta</taxon>
        <taxon>Embryophyta</taxon>
        <taxon>Tracheophyta</taxon>
        <taxon>Spermatophyta</taxon>
        <taxon>Magnoliopsida</taxon>
        <taxon>Liliopsida</taxon>
        <taxon>Poales</taxon>
        <taxon>Poaceae</taxon>
        <taxon>BOP clade</taxon>
        <taxon>Oryzoideae</taxon>
        <taxon>Oryzeae</taxon>
        <taxon>Oryzinae</taxon>
        <taxon>Oryza</taxon>
        <taxon>Oryza sativa</taxon>
    </lineage>
</organism>
<sequence>MAAPLNTPAAPCGKNPPGLCSGSAGRVRFRVSPRQNPITMTNMMNNTCTAVSTMFTDELSFDDADGDEVNLVEALGEAWHGDPPLARRVDAHRCAEVRREAPRHGGVGEDVLHDQVRPCQERR</sequence>
<evidence type="ECO:0000313" key="3">
    <source>
        <dbReference type="Proteomes" id="UP000059680"/>
    </source>
</evidence>
<feature type="region of interest" description="Disordered" evidence="1">
    <location>
        <begin position="100"/>
        <end position="123"/>
    </location>
</feature>
<dbReference type="EMBL" id="AP014968">
    <property type="protein sequence ID" value="BAT15959.1"/>
    <property type="molecule type" value="Genomic_DNA"/>
</dbReference>
<dbReference type="InParanoid" id="A0A0P0Y789"/>
<reference evidence="3" key="1">
    <citation type="journal article" date="2005" name="Nature">
        <title>The map-based sequence of the rice genome.</title>
        <authorList>
            <consortium name="International rice genome sequencing project (IRGSP)"/>
            <person name="Matsumoto T."/>
            <person name="Wu J."/>
            <person name="Kanamori H."/>
            <person name="Katayose Y."/>
            <person name="Fujisawa M."/>
            <person name="Namiki N."/>
            <person name="Mizuno H."/>
            <person name="Yamamoto K."/>
            <person name="Antonio B.A."/>
            <person name="Baba T."/>
            <person name="Sakata K."/>
            <person name="Nagamura Y."/>
            <person name="Aoki H."/>
            <person name="Arikawa K."/>
            <person name="Arita K."/>
            <person name="Bito T."/>
            <person name="Chiden Y."/>
            <person name="Fujitsuka N."/>
            <person name="Fukunaka R."/>
            <person name="Hamada M."/>
            <person name="Harada C."/>
            <person name="Hayashi A."/>
            <person name="Hijishita S."/>
            <person name="Honda M."/>
            <person name="Hosokawa S."/>
            <person name="Ichikawa Y."/>
            <person name="Idonuma A."/>
            <person name="Iijima M."/>
            <person name="Ikeda M."/>
            <person name="Ikeno M."/>
            <person name="Ito K."/>
            <person name="Ito S."/>
            <person name="Ito T."/>
            <person name="Ito Y."/>
            <person name="Ito Y."/>
            <person name="Iwabuchi A."/>
            <person name="Kamiya K."/>
            <person name="Karasawa W."/>
            <person name="Kurita K."/>
            <person name="Katagiri S."/>
            <person name="Kikuta A."/>
            <person name="Kobayashi H."/>
            <person name="Kobayashi N."/>
            <person name="Machita K."/>
            <person name="Maehara T."/>
            <person name="Masukawa M."/>
            <person name="Mizubayashi T."/>
            <person name="Mukai Y."/>
            <person name="Nagasaki H."/>
            <person name="Nagata Y."/>
            <person name="Naito S."/>
            <person name="Nakashima M."/>
            <person name="Nakama Y."/>
            <person name="Nakamichi Y."/>
            <person name="Nakamura M."/>
            <person name="Meguro A."/>
            <person name="Negishi M."/>
            <person name="Ohta I."/>
            <person name="Ohta T."/>
            <person name="Okamoto M."/>
            <person name="Ono N."/>
            <person name="Saji S."/>
            <person name="Sakaguchi M."/>
            <person name="Sakai K."/>
            <person name="Shibata M."/>
            <person name="Shimokawa T."/>
            <person name="Song J."/>
            <person name="Takazaki Y."/>
            <person name="Terasawa K."/>
            <person name="Tsugane M."/>
            <person name="Tsuji K."/>
            <person name="Ueda S."/>
            <person name="Waki K."/>
            <person name="Yamagata H."/>
            <person name="Yamamoto M."/>
            <person name="Yamamoto S."/>
            <person name="Yamane H."/>
            <person name="Yoshiki S."/>
            <person name="Yoshihara R."/>
            <person name="Yukawa K."/>
            <person name="Zhong H."/>
            <person name="Yano M."/>
            <person name="Yuan Q."/>
            <person name="Ouyang S."/>
            <person name="Liu J."/>
            <person name="Jones K.M."/>
            <person name="Gansberger K."/>
            <person name="Moffat K."/>
            <person name="Hill J."/>
            <person name="Bera J."/>
            <person name="Fadrosh D."/>
            <person name="Jin S."/>
            <person name="Johri S."/>
            <person name="Kim M."/>
            <person name="Overton L."/>
            <person name="Reardon M."/>
            <person name="Tsitrin T."/>
            <person name="Vuong H."/>
            <person name="Weaver B."/>
            <person name="Ciecko A."/>
            <person name="Tallon L."/>
            <person name="Jackson J."/>
            <person name="Pai G."/>
            <person name="Aken S.V."/>
            <person name="Utterback T."/>
            <person name="Reidmuller S."/>
            <person name="Feldblyum T."/>
            <person name="Hsiao J."/>
            <person name="Zismann V."/>
            <person name="Iobst S."/>
            <person name="de Vazeille A.R."/>
            <person name="Buell C.R."/>
            <person name="Ying K."/>
            <person name="Li Y."/>
            <person name="Lu T."/>
            <person name="Huang Y."/>
            <person name="Zhao Q."/>
            <person name="Feng Q."/>
            <person name="Zhang L."/>
            <person name="Zhu J."/>
            <person name="Weng Q."/>
            <person name="Mu J."/>
            <person name="Lu Y."/>
            <person name="Fan D."/>
            <person name="Liu Y."/>
            <person name="Guan J."/>
            <person name="Zhang Y."/>
            <person name="Yu S."/>
            <person name="Liu X."/>
            <person name="Zhang Y."/>
            <person name="Hong G."/>
            <person name="Han B."/>
            <person name="Choisne N."/>
            <person name="Demange N."/>
            <person name="Orjeda G."/>
            <person name="Samain S."/>
            <person name="Cattolico L."/>
            <person name="Pelletier E."/>
            <person name="Couloux A."/>
            <person name="Segurens B."/>
            <person name="Wincker P."/>
            <person name="D'Hont A."/>
            <person name="Scarpelli C."/>
            <person name="Weissenbach J."/>
            <person name="Salanoubat M."/>
            <person name="Quetier F."/>
            <person name="Yu Y."/>
            <person name="Kim H.R."/>
            <person name="Rambo T."/>
            <person name="Currie J."/>
            <person name="Collura K."/>
            <person name="Luo M."/>
            <person name="Yang T."/>
            <person name="Ammiraju J.S.S."/>
            <person name="Engler F."/>
            <person name="Soderlund C."/>
            <person name="Wing R.A."/>
            <person name="Palmer L.E."/>
            <person name="de la Bastide M."/>
            <person name="Spiegel L."/>
            <person name="Nascimento L."/>
            <person name="Zutavern T."/>
            <person name="O'Shaughnessy A."/>
            <person name="Dike S."/>
            <person name="Dedhia N."/>
            <person name="Preston R."/>
            <person name="Balija V."/>
            <person name="McCombie W.R."/>
            <person name="Chow T."/>
            <person name="Chen H."/>
            <person name="Chung M."/>
            <person name="Chen C."/>
            <person name="Shaw J."/>
            <person name="Wu H."/>
            <person name="Hsiao K."/>
            <person name="Chao Y."/>
            <person name="Chu M."/>
            <person name="Cheng C."/>
            <person name="Hour A."/>
            <person name="Lee P."/>
            <person name="Lin S."/>
            <person name="Lin Y."/>
            <person name="Liou J."/>
            <person name="Liu S."/>
            <person name="Hsing Y."/>
            <person name="Raghuvanshi S."/>
            <person name="Mohanty A."/>
            <person name="Bharti A.K."/>
            <person name="Gaur A."/>
            <person name="Gupta V."/>
            <person name="Kumar D."/>
            <person name="Ravi V."/>
            <person name="Vij S."/>
            <person name="Kapur A."/>
            <person name="Khurana P."/>
            <person name="Khurana P."/>
            <person name="Khurana J.P."/>
            <person name="Tyagi A.K."/>
            <person name="Gaikwad K."/>
            <person name="Singh A."/>
            <person name="Dalal V."/>
            <person name="Srivastava S."/>
            <person name="Dixit A."/>
            <person name="Pal A.K."/>
            <person name="Ghazi I.A."/>
            <person name="Yadav M."/>
            <person name="Pandit A."/>
            <person name="Bhargava A."/>
            <person name="Sureshbabu K."/>
            <person name="Batra K."/>
            <person name="Sharma T.R."/>
            <person name="Mohapatra T."/>
            <person name="Singh N.K."/>
            <person name="Messing J."/>
            <person name="Nelson A.B."/>
            <person name="Fuks G."/>
            <person name="Kavchok S."/>
            <person name="Keizer G."/>
            <person name="Linton E."/>
            <person name="Llaca V."/>
            <person name="Song R."/>
            <person name="Tanyolac B."/>
            <person name="Young S."/>
            <person name="Ho-Il K."/>
            <person name="Hahn J.H."/>
            <person name="Sangsakoo G."/>
            <person name="Vanavichit A."/>
            <person name="de Mattos Luiz.A.T."/>
            <person name="Zimmer P.D."/>
            <person name="Malone G."/>
            <person name="Dellagostin O."/>
            <person name="de Oliveira A.C."/>
            <person name="Bevan M."/>
            <person name="Bancroft I."/>
            <person name="Minx P."/>
            <person name="Cordum H."/>
            <person name="Wilson R."/>
            <person name="Cheng Z."/>
            <person name="Jin W."/>
            <person name="Jiang J."/>
            <person name="Leong S.A."/>
            <person name="Iwama H."/>
            <person name="Gojobori T."/>
            <person name="Itoh T."/>
            <person name="Niimura Y."/>
            <person name="Fujii Y."/>
            <person name="Habara T."/>
            <person name="Sakai H."/>
            <person name="Sato Y."/>
            <person name="Wilson G."/>
            <person name="Kumar K."/>
            <person name="McCouch S."/>
            <person name="Juretic N."/>
            <person name="Hoen D."/>
            <person name="Wright S."/>
            <person name="Bruskiewich R."/>
            <person name="Bureau T."/>
            <person name="Miyao A."/>
            <person name="Hirochika H."/>
            <person name="Nishikawa T."/>
            <person name="Kadowaki K."/>
            <person name="Sugiura M."/>
            <person name="Burr B."/>
            <person name="Sasaki T."/>
        </authorList>
    </citation>
    <scope>NUCLEOTIDE SEQUENCE [LARGE SCALE GENOMIC DNA]</scope>
    <source>
        <strain evidence="3">cv. Nipponbare</strain>
    </source>
</reference>
<keyword evidence="3" id="KW-1185">Reference proteome</keyword>
<accession>A0A0P0Y789</accession>
<reference evidence="2 3" key="2">
    <citation type="journal article" date="2013" name="Plant Cell Physiol.">
        <title>Rice Annotation Project Database (RAP-DB): an integrative and interactive database for rice genomics.</title>
        <authorList>
            <person name="Sakai H."/>
            <person name="Lee S.S."/>
            <person name="Tanaka T."/>
            <person name="Numa H."/>
            <person name="Kim J."/>
            <person name="Kawahara Y."/>
            <person name="Wakimoto H."/>
            <person name="Yang C.C."/>
            <person name="Iwamoto M."/>
            <person name="Abe T."/>
            <person name="Yamada Y."/>
            <person name="Muto A."/>
            <person name="Inokuchi H."/>
            <person name="Ikemura T."/>
            <person name="Matsumoto T."/>
            <person name="Sasaki T."/>
            <person name="Itoh T."/>
        </authorList>
    </citation>
    <scope>NUCLEOTIDE SEQUENCE [LARGE SCALE GENOMIC DNA]</scope>
    <source>
        <strain evidence="3">cv. Nipponbare</strain>
    </source>
</reference>
<dbReference type="PaxDb" id="39947-A0A0P0Y789"/>